<dbReference type="Proteomes" id="UP000035763">
    <property type="component" value="Unassembled WGS sequence"/>
</dbReference>
<evidence type="ECO:0000313" key="2">
    <source>
        <dbReference type="Proteomes" id="UP000035763"/>
    </source>
</evidence>
<reference evidence="1 2" key="1">
    <citation type="journal article" date="2013" name="ISME J.">
        <title>A metabolic model for members of the genus Tetrasphaera involved in enhanced biological phosphorus removal.</title>
        <authorList>
            <person name="Kristiansen R."/>
            <person name="Nguyen H.T.T."/>
            <person name="Saunders A.M."/>
            <person name="Nielsen J.L."/>
            <person name="Wimmer R."/>
            <person name="Le V.Q."/>
            <person name="McIlroy S.J."/>
            <person name="Petrovski S."/>
            <person name="Seviour R.J."/>
            <person name="Calteau A."/>
            <person name="Nielsen K.L."/>
            <person name="Nielsen P.H."/>
        </authorList>
    </citation>
    <scope>NUCLEOTIDE SEQUENCE [LARGE SCALE GENOMIC DNA]</scope>
    <source>
        <strain evidence="1 2">Ben110</strain>
    </source>
</reference>
<sequence>MSTYEQWYRRFLLVSETTADQALAAQELISLAGGIDGSALSSKEKSALRFVCSSLIINAGTDLADVTILQAGQQLASRAQGKPTRQSRCTSNACTTSRTRSSVPAISVCPPRAPGKFGFRRS</sequence>
<proteinExistence type="predicted"/>
<gene>
    <name evidence="1" type="ORF">BN11_4520005</name>
</gene>
<organism evidence="1 2">
    <name type="scientific">Nostocoides australiense Ben110</name>
    <dbReference type="NCBI Taxonomy" id="1193182"/>
    <lineage>
        <taxon>Bacteria</taxon>
        <taxon>Bacillati</taxon>
        <taxon>Actinomycetota</taxon>
        <taxon>Actinomycetes</taxon>
        <taxon>Micrococcales</taxon>
        <taxon>Intrasporangiaceae</taxon>
        <taxon>Nostocoides</taxon>
    </lineage>
</organism>
<dbReference type="AlphaFoldDB" id="W6K476"/>
<evidence type="ECO:0000313" key="1">
    <source>
        <dbReference type="EMBL" id="CCH74529.1"/>
    </source>
</evidence>
<dbReference type="STRING" id="1193182.BN11_4520005"/>
<protein>
    <submittedName>
        <fullName evidence="1">Uncharacterized protein</fullName>
    </submittedName>
</protein>
<dbReference type="EMBL" id="CAJA01000393">
    <property type="protein sequence ID" value="CCH74529.1"/>
    <property type="molecule type" value="Genomic_DNA"/>
</dbReference>
<name>W6K476_9MICO</name>
<keyword evidence="2" id="KW-1185">Reference proteome</keyword>
<accession>W6K476</accession>
<comment type="caution">
    <text evidence="1">The sequence shown here is derived from an EMBL/GenBank/DDBJ whole genome shotgun (WGS) entry which is preliminary data.</text>
</comment>